<dbReference type="PROSITE" id="PS51257">
    <property type="entry name" value="PROKAR_LIPOPROTEIN"/>
    <property type="match status" value="1"/>
</dbReference>
<dbReference type="Proteomes" id="UP000592180">
    <property type="component" value="Unassembled WGS sequence"/>
</dbReference>
<evidence type="ECO:0008006" key="3">
    <source>
        <dbReference type="Google" id="ProtNLM"/>
    </source>
</evidence>
<evidence type="ECO:0000313" key="1">
    <source>
        <dbReference type="EMBL" id="MBB4806997.1"/>
    </source>
</evidence>
<comment type="caution">
    <text evidence="1">The sequence shown here is derived from an EMBL/GenBank/DDBJ whole genome shotgun (WGS) entry which is preliminary data.</text>
</comment>
<name>A0A840KG94_9FLAO</name>
<dbReference type="EMBL" id="JACHLE010000002">
    <property type="protein sequence ID" value="MBB4806997.1"/>
    <property type="molecule type" value="Genomic_DNA"/>
</dbReference>
<accession>A0A840KG94</accession>
<organism evidence="1 2">
    <name type="scientific">Chryseobacterium defluvii</name>
    <dbReference type="NCBI Taxonomy" id="160396"/>
    <lineage>
        <taxon>Bacteria</taxon>
        <taxon>Pseudomonadati</taxon>
        <taxon>Bacteroidota</taxon>
        <taxon>Flavobacteriia</taxon>
        <taxon>Flavobacteriales</taxon>
        <taxon>Weeksellaceae</taxon>
        <taxon>Chryseobacterium group</taxon>
        <taxon>Chryseobacterium</taxon>
    </lineage>
</organism>
<gene>
    <name evidence="1" type="ORF">HNP38_002293</name>
</gene>
<sequence length="115" mass="13662">MRYMIFLILFFLISCKNEKLTYKKIETKDYLIEGYTYINNTNKVFPNELIIVDKTSKDTIFHCMRCYTDFHMILQDTLLIYGGNKLDSTLAHGIILKRRPVPQGYKYNLPYKSSE</sequence>
<keyword evidence="2" id="KW-1185">Reference proteome</keyword>
<protein>
    <recommendedName>
        <fullName evidence="3">Lipoprotein</fullName>
    </recommendedName>
</protein>
<dbReference type="AlphaFoldDB" id="A0A840KG94"/>
<evidence type="ECO:0000313" key="2">
    <source>
        <dbReference type="Proteomes" id="UP000592180"/>
    </source>
</evidence>
<proteinExistence type="predicted"/>
<reference evidence="1 2" key="1">
    <citation type="submission" date="2020-08" db="EMBL/GenBank/DDBJ databases">
        <title>Functional genomics of gut bacteria from endangered species of beetles.</title>
        <authorList>
            <person name="Carlos-Shanley C."/>
        </authorList>
    </citation>
    <scope>NUCLEOTIDE SEQUENCE [LARGE SCALE GENOMIC DNA]</scope>
    <source>
        <strain evidence="1 2">S00151</strain>
    </source>
</reference>